<sequence>MEMTVEERQMIIDAILEILLQEDHQYLGSVYENPSPSEPGIWVEINRSRAFFGMTVQAAVFTAEQMDWWYPLRDGKLLKDDYEWFELRPTLGDNWKASEPRLMKTESRTRVALNIQMETGVPEHEPDYLALQVSHPQNSERDIDYWEDDPLTQIEFLRVKGWEGLWILDKNKTTFIKIRLSGTREGYRVLMGEFREHKPGREYMTVARLTCDEEDHIVKLEFLGRNPDSPEVVLEQTDDGQIQVKNIELG</sequence>
<evidence type="ECO:0000313" key="2">
    <source>
        <dbReference type="Proteomes" id="UP000263642"/>
    </source>
</evidence>
<dbReference type="Proteomes" id="UP000263642">
    <property type="component" value="Unassembled WGS sequence"/>
</dbReference>
<gene>
    <name evidence="1" type="ORF">DIT97_10315</name>
</gene>
<reference evidence="1 2" key="1">
    <citation type="journal article" date="2018" name="Nat. Biotechnol.">
        <title>A standardized bacterial taxonomy based on genome phylogeny substantially revises the tree of life.</title>
        <authorList>
            <person name="Parks D.H."/>
            <person name="Chuvochina M."/>
            <person name="Waite D.W."/>
            <person name="Rinke C."/>
            <person name="Skarshewski A."/>
            <person name="Chaumeil P.A."/>
            <person name="Hugenholtz P."/>
        </authorList>
    </citation>
    <scope>NUCLEOTIDE SEQUENCE [LARGE SCALE GENOMIC DNA]</scope>
    <source>
        <strain evidence="1">UBA9375</strain>
    </source>
</reference>
<organism evidence="1 2">
    <name type="scientific">Gimesia maris</name>
    <dbReference type="NCBI Taxonomy" id="122"/>
    <lineage>
        <taxon>Bacteria</taxon>
        <taxon>Pseudomonadati</taxon>
        <taxon>Planctomycetota</taxon>
        <taxon>Planctomycetia</taxon>
        <taxon>Planctomycetales</taxon>
        <taxon>Planctomycetaceae</taxon>
        <taxon>Gimesia</taxon>
    </lineage>
</organism>
<proteinExistence type="predicted"/>
<accession>A0A3D3R3H2</accession>
<protein>
    <submittedName>
        <fullName evidence="1">Uncharacterized protein</fullName>
    </submittedName>
</protein>
<dbReference type="EMBL" id="DQAY01000059">
    <property type="protein sequence ID" value="HCO23421.1"/>
    <property type="molecule type" value="Genomic_DNA"/>
</dbReference>
<name>A0A3D3R3H2_9PLAN</name>
<comment type="caution">
    <text evidence="1">The sequence shown here is derived from an EMBL/GenBank/DDBJ whole genome shotgun (WGS) entry which is preliminary data.</text>
</comment>
<dbReference type="AlphaFoldDB" id="A0A3D3R3H2"/>
<evidence type="ECO:0000313" key="1">
    <source>
        <dbReference type="EMBL" id="HCO23421.1"/>
    </source>
</evidence>